<keyword evidence="3" id="KW-1185">Reference proteome</keyword>
<dbReference type="AlphaFoldDB" id="I1R0X5"/>
<name>I1R0X5_ORYGL</name>
<dbReference type="PANTHER" id="PTHR36885:SF1">
    <property type="entry name" value="EXPRESSED PROTEIN"/>
    <property type="match status" value="1"/>
</dbReference>
<dbReference type="PANTHER" id="PTHR36885">
    <property type="entry name" value="EXPRESSED PROTEIN"/>
    <property type="match status" value="1"/>
</dbReference>
<feature type="compositionally biased region" description="Acidic residues" evidence="1">
    <location>
        <begin position="166"/>
        <end position="180"/>
    </location>
</feature>
<reference evidence="2 3" key="2">
    <citation type="submission" date="2018-04" db="EMBL/GenBank/DDBJ databases">
        <title>OglaRS2 (Oryza glaberrima Reference Sequence Version 2).</title>
        <authorList>
            <person name="Zhang J."/>
            <person name="Kudrna D."/>
            <person name="Lee S."/>
            <person name="Talag J."/>
            <person name="Rajasekar S."/>
            <person name="Wing R.A."/>
        </authorList>
    </citation>
    <scope>NUCLEOTIDE SEQUENCE [LARGE SCALE GENOMIC DNA]</scope>
    <source>
        <strain evidence="2 3">cv. IRGC 96717</strain>
    </source>
</reference>
<dbReference type="Proteomes" id="UP000007306">
    <property type="component" value="Chromosome 11"/>
</dbReference>
<evidence type="ECO:0000313" key="3">
    <source>
        <dbReference type="Proteomes" id="UP000007306"/>
    </source>
</evidence>
<dbReference type="EnsemblPlants" id="ORGLA11G0141700.1">
    <property type="protein sequence ID" value="ORGLA11G0141700.1"/>
    <property type="gene ID" value="ORGLA11G0141700"/>
</dbReference>
<reference evidence="2" key="1">
    <citation type="submission" date="2015-06" db="UniProtKB">
        <authorList>
            <consortium name="EnsemblPlants"/>
        </authorList>
    </citation>
    <scope>IDENTIFICATION</scope>
</reference>
<protein>
    <submittedName>
        <fullName evidence="2">Uncharacterized protein</fullName>
    </submittedName>
</protein>
<proteinExistence type="predicted"/>
<accession>I1R0X5</accession>
<dbReference type="HOGENOM" id="CLU_083158_0_0_1"/>
<sequence length="346" mass="36250">MASLSASPSGRRLSELLEEKQEPFYLDLHLLEKGCSPRLLDGYDTAAAAAVMCWPAAAAAGGGNDAAASVLRRLTTTTTKKKKEAAARGAGKKTTKKPAAAAAAATGLLRVLLSKILHVKAASNRKPAALQSSESFSFKKVAAAAAAPSPCSTKHHPLDAAAATDEKEEEIEYTDSESDDEKQFSPVSVLDHPFDFESSPIHKRSPSRVAQPQGSPKNAMAFVRDLLEAAYSPALLTHLLSKTDDLINATADAAAAAAASDDDDDDDCCYHHESDGGELAPAAAYWEAHRAELTRVSAMVASEVPSSSRIGAADVRPERDGVGADLEAAVLDQLLHELAVELAGGR</sequence>
<evidence type="ECO:0000256" key="1">
    <source>
        <dbReference type="SAM" id="MobiDB-lite"/>
    </source>
</evidence>
<dbReference type="OMA" id="CCYHHES"/>
<dbReference type="Gramene" id="ORGLA11G0141700.1">
    <property type="protein sequence ID" value="ORGLA11G0141700.1"/>
    <property type="gene ID" value="ORGLA11G0141700"/>
</dbReference>
<feature type="region of interest" description="Disordered" evidence="1">
    <location>
        <begin position="78"/>
        <end position="99"/>
    </location>
</feature>
<evidence type="ECO:0000313" key="2">
    <source>
        <dbReference type="EnsemblPlants" id="ORGLA11G0141700.1"/>
    </source>
</evidence>
<organism evidence="2 3">
    <name type="scientific">Oryza glaberrima</name>
    <name type="common">African rice</name>
    <dbReference type="NCBI Taxonomy" id="4538"/>
    <lineage>
        <taxon>Eukaryota</taxon>
        <taxon>Viridiplantae</taxon>
        <taxon>Streptophyta</taxon>
        <taxon>Embryophyta</taxon>
        <taxon>Tracheophyta</taxon>
        <taxon>Spermatophyta</taxon>
        <taxon>Magnoliopsida</taxon>
        <taxon>Liliopsida</taxon>
        <taxon>Poales</taxon>
        <taxon>Poaceae</taxon>
        <taxon>BOP clade</taxon>
        <taxon>Oryzoideae</taxon>
        <taxon>Oryzeae</taxon>
        <taxon>Oryzinae</taxon>
        <taxon>Oryza</taxon>
    </lineage>
</organism>
<dbReference type="eggNOG" id="ENOG502R81Z">
    <property type="taxonomic scope" value="Eukaryota"/>
</dbReference>
<feature type="region of interest" description="Disordered" evidence="1">
    <location>
        <begin position="149"/>
        <end position="216"/>
    </location>
</feature>